<reference evidence="4" key="1">
    <citation type="journal article" date="2019" name="Int. J. Syst. Evol. Microbiol.">
        <title>The Global Catalogue of Microorganisms (GCM) 10K type strain sequencing project: providing services to taxonomists for standard genome sequencing and annotation.</title>
        <authorList>
            <consortium name="The Broad Institute Genomics Platform"/>
            <consortium name="The Broad Institute Genome Sequencing Center for Infectious Disease"/>
            <person name="Wu L."/>
            <person name="Ma J."/>
        </authorList>
    </citation>
    <scope>NUCLEOTIDE SEQUENCE [LARGE SCALE GENOMIC DNA]</scope>
    <source>
        <strain evidence="4">CGMCC 1.16619</strain>
    </source>
</reference>
<evidence type="ECO:0000259" key="2">
    <source>
        <dbReference type="PROSITE" id="PS50110"/>
    </source>
</evidence>
<dbReference type="SMART" id="SM00448">
    <property type="entry name" value="REC"/>
    <property type="match status" value="1"/>
</dbReference>
<proteinExistence type="predicted"/>
<feature type="modified residue" description="4-aspartylphosphate" evidence="1">
    <location>
        <position position="69"/>
    </location>
</feature>
<organism evidence="3 4">
    <name type="scientific">Rhodanobacter ginsengisoli</name>
    <dbReference type="NCBI Taxonomy" id="418646"/>
    <lineage>
        <taxon>Bacteria</taxon>
        <taxon>Pseudomonadati</taxon>
        <taxon>Pseudomonadota</taxon>
        <taxon>Gammaproteobacteria</taxon>
        <taxon>Lysobacterales</taxon>
        <taxon>Rhodanobacteraceae</taxon>
        <taxon>Rhodanobacter</taxon>
    </lineage>
</organism>
<name>A0ABW0QPH5_9GAMM</name>
<accession>A0ABW0QPH5</accession>
<dbReference type="PROSITE" id="PS50110">
    <property type="entry name" value="RESPONSE_REGULATORY"/>
    <property type="match status" value="1"/>
</dbReference>
<comment type="caution">
    <text evidence="3">The sequence shown here is derived from an EMBL/GenBank/DDBJ whole genome shotgun (WGS) entry which is preliminary data.</text>
</comment>
<dbReference type="EMBL" id="JBHSNF010000002">
    <property type="protein sequence ID" value="MFC5526072.1"/>
    <property type="molecule type" value="Genomic_DNA"/>
</dbReference>
<keyword evidence="1" id="KW-0597">Phosphoprotein</keyword>
<dbReference type="InterPro" id="IPR011006">
    <property type="entry name" value="CheY-like_superfamily"/>
</dbReference>
<keyword evidence="4" id="KW-1185">Reference proteome</keyword>
<dbReference type="Pfam" id="PF00072">
    <property type="entry name" value="Response_reg"/>
    <property type="match status" value="1"/>
</dbReference>
<evidence type="ECO:0000313" key="4">
    <source>
        <dbReference type="Proteomes" id="UP001596114"/>
    </source>
</evidence>
<evidence type="ECO:0000256" key="1">
    <source>
        <dbReference type="PROSITE-ProRule" id="PRU00169"/>
    </source>
</evidence>
<gene>
    <name evidence="3" type="ORF">ACFPPA_09985</name>
</gene>
<sequence>MNYHAALPDLDDASPNWPLVMVVENDRLTSDTLEIALESREYRVLGPAANMRDARELLESSTPDIALIDGRLAVGASSALFTSLATRHVPICVLTGLSTVELPPLYAGCAILRKPFGLNALLVMLHRIRPGRSAP</sequence>
<dbReference type="Proteomes" id="UP001596114">
    <property type="component" value="Unassembled WGS sequence"/>
</dbReference>
<protein>
    <submittedName>
        <fullName evidence="3">Response regulator</fullName>
    </submittedName>
</protein>
<dbReference type="SUPFAM" id="SSF52172">
    <property type="entry name" value="CheY-like"/>
    <property type="match status" value="1"/>
</dbReference>
<feature type="domain" description="Response regulatory" evidence="2">
    <location>
        <begin position="19"/>
        <end position="129"/>
    </location>
</feature>
<dbReference type="Gene3D" id="3.40.50.2300">
    <property type="match status" value="1"/>
</dbReference>
<dbReference type="RefSeq" id="WP_377319619.1">
    <property type="nucleotide sequence ID" value="NZ_JBHSNF010000002.1"/>
</dbReference>
<dbReference type="InterPro" id="IPR001789">
    <property type="entry name" value="Sig_transdc_resp-reg_receiver"/>
</dbReference>
<evidence type="ECO:0000313" key="3">
    <source>
        <dbReference type="EMBL" id="MFC5526072.1"/>
    </source>
</evidence>